<dbReference type="Pfam" id="PF08281">
    <property type="entry name" value="Sigma70_r4_2"/>
    <property type="match status" value="1"/>
</dbReference>
<dbReference type="EMBL" id="FOKC01000005">
    <property type="protein sequence ID" value="SFB23974.1"/>
    <property type="molecule type" value="Genomic_DNA"/>
</dbReference>
<dbReference type="InterPro" id="IPR007627">
    <property type="entry name" value="RNA_pol_sigma70_r2"/>
</dbReference>
<dbReference type="Gene3D" id="1.10.1740.10">
    <property type="match status" value="1"/>
</dbReference>
<accession>A0A1I0ZE90</accession>
<dbReference type="Pfam" id="PF04542">
    <property type="entry name" value="Sigma70_r2"/>
    <property type="match status" value="1"/>
</dbReference>
<dbReference type="InterPro" id="IPR039425">
    <property type="entry name" value="RNA_pol_sigma-70-like"/>
</dbReference>
<name>A0A1I0ZE90_9ACTN</name>
<evidence type="ECO:0000313" key="8">
    <source>
        <dbReference type="EMBL" id="PKH40640.1"/>
    </source>
</evidence>
<dbReference type="Proteomes" id="UP000199113">
    <property type="component" value="Unassembled WGS sequence"/>
</dbReference>
<feature type="compositionally biased region" description="Polar residues" evidence="5">
    <location>
        <begin position="113"/>
        <end position="123"/>
    </location>
</feature>
<sequence length="194" mass="21558">MPTPRHHDPDPLTASLLRAAAGDTDAFTEVYDEVGGRVYGITLRVVRDHHQAEEVAQETMIEVWRSCSRFDPSRGSAGAWISTMAHHRAVDRVRSSSAARRRDTSWHGEGSEAGTTDSTFQEASSHFRTRSIFAALMELPPTQRRAIELAYFGGHTYADVAQLMQAPLGTTKTRIRNALRLLREKVDASLIEIA</sequence>
<evidence type="ECO:0000313" key="9">
    <source>
        <dbReference type="EMBL" id="SFB23974.1"/>
    </source>
</evidence>
<dbReference type="InterPro" id="IPR013325">
    <property type="entry name" value="RNA_pol_sigma_r2"/>
</dbReference>
<keyword evidence="2" id="KW-0805">Transcription regulation</keyword>
<dbReference type="RefSeq" id="WP_091199077.1">
    <property type="nucleotide sequence ID" value="NZ_FOKC01000005.1"/>
</dbReference>
<dbReference type="GO" id="GO:0016987">
    <property type="term" value="F:sigma factor activity"/>
    <property type="evidence" value="ECO:0007669"/>
    <property type="project" value="UniProtKB-KW"/>
</dbReference>
<feature type="region of interest" description="Disordered" evidence="5">
    <location>
        <begin position="92"/>
        <end position="123"/>
    </location>
</feature>
<dbReference type="Proteomes" id="UP000233565">
    <property type="component" value="Unassembled WGS sequence"/>
</dbReference>
<keyword evidence="3" id="KW-0731">Sigma factor</keyword>
<evidence type="ECO:0000259" key="6">
    <source>
        <dbReference type="Pfam" id="PF04542"/>
    </source>
</evidence>
<dbReference type="GO" id="GO:0003677">
    <property type="term" value="F:DNA binding"/>
    <property type="evidence" value="ECO:0007669"/>
    <property type="project" value="InterPro"/>
</dbReference>
<dbReference type="PANTHER" id="PTHR43133:SF66">
    <property type="entry name" value="ECF RNA POLYMERASE SIGMA FACTOR SIGK"/>
    <property type="match status" value="1"/>
</dbReference>
<dbReference type="InterPro" id="IPR013324">
    <property type="entry name" value="RNA_pol_sigma_r3/r4-like"/>
</dbReference>
<keyword evidence="11" id="KW-1185">Reference proteome</keyword>
<dbReference type="GO" id="GO:0006352">
    <property type="term" value="P:DNA-templated transcription initiation"/>
    <property type="evidence" value="ECO:0007669"/>
    <property type="project" value="InterPro"/>
</dbReference>
<evidence type="ECO:0000259" key="7">
    <source>
        <dbReference type="Pfam" id="PF08281"/>
    </source>
</evidence>
<evidence type="ECO:0000256" key="4">
    <source>
        <dbReference type="ARBA" id="ARBA00023163"/>
    </source>
</evidence>
<dbReference type="OrthoDB" id="9784272at2"/>
<proteinExistence type="inferred from homology"/>
<comment type="similarity">
    <text evidence="1">Belongs to the sigma-70 factor family. ECF subfamily.</text>
</comment>
<dbReference type="SUPFAM" id="SSF88946">
    <property type="entry name" value="Sigma2 domain of RNA polymerase sigma factors"/>
    <property type="match status" value="1"/>
</dbReference>
<feature type="domain" description="RNA polymerase sigma factor 70 region 4 type 2" evidence="7">
    <location>
        <begin position="131"/>
        <end position="182"/>
    </location>
</feature>
<dbReference type="NCBIfam" id="TIGR02937">
    <property type="entry name" value="sigma70-ECF"/>
    <property type="match status" value="1"/>
</dbReference>
<dbReference type="InterPro" id="IPR014284">
    <property type="entry name" value="RNA_pol_sigma-70_dom"/>
</dbReference>
<dbReference type="Gene3D" id="1.10.10.10">
    <property type="entry name" value="Winged helix-like DNA-binding domain superfamily/Winged helix DNA-binding domain"/>
    <property type="match status" value="1"/>
</dbReference>
<dbReference type="SUPFAM" id="SSF88659">
    <property type="entry name" value="Sigma3 and sigma4 domains of RNA polymerase sigma factors"/>
    <property type="match status" value="1"/>
</dbReference>
<organism evidence="9 10">
    <name type="scientific">Nocardioides alpinus</name>
    <dbReference type="NCBI Taxonomy" id="748909"/>
    <lineage>
        <taxon>Bacteria</taxon>
        <taxon>Bacillati</taxon>
        <taxon>Actinomycetota</taxon>
        <taxon>Actinomycetes</taxon>
        <taxon>Propionibacteriales</taxon>
        <taxon>Nocardioidaceae</taxon>
        <taxon>Nocardioides</taxon>
    </lineage>
</organism>
<feature type="compositionally biased region" description="Basic and acidic residues" evidence="5">
    <location>
        <begin position="92"/>
        <end position="110"/>
    </location>
</feature>
<dbReference type="STRING" id="748909.SAMN05192575_105276"/>
<dbReference type="AlphaFoldDB" id="A0A1I0ZE90"/>
<dbReference type="EMBL" id="PJBV01000017">
    <property type="protein sequence ID" value="PKH40640.1"/>
    <property type="molecule type" value="Genomic_DNA"/>
</dbReference>
<protein>
    <submittedName>
        <fullName evidence="9">RNA polymerase sigma-70 factor, ECF subfamily</fullName>
    </submittedName>
    <submittedName>
        <fullName evidence="8">RNA polymerase subunit sigma</fullName>
    </submittedName>
</protein>
<evidence type="ECO:0000256" key="3">
    <source>
        <dbReference type="ARBA" id="ARBA00023082"/>
    </source>
</evidence>
<feature type="domain" description="RNA polymerase sigma-70 region 2" evidence="6">
    <location>
        <begin position="31"/>
        <end position="97"/>
    </location>
</feature>
<dbReference type="CDD" id="cd06171">
    <property type="entry name" value="Sigma70_r4"/>
    <property type="match status" value="1"/>
</dbReference>
<evidence type="ECO:0000313" key="10">
    <source>
        <dbReference type="Proteomes" id="UP000199113"/>
    </source>
</evidence>
<reference evidence="10" key="2">
    <citation type="submission" date="2016-10" db="EMBL/GenBank/DDBJ databases">
        <authorList>
            <person name="Varghese N."/>
            <person name="Submissions S."/>
        </authorList>
    </citation>
    <scope>NUCLEOTIDE SEQUENCE [LARGE SCALE GENOMIC DNA]</scope>
    <source>
        <strain evidence="10">CGMCC 1.10697</strain>
    </source>
</reference>
<evidence type="ECO:0000313" key="11">
    <source>
        <dbReference type="Proteomes" id="UP000233565"/>
    </source>
</evidence>
<reference evidence="9" key="1">
    <citation type="submission" date="2016-10" db="EMBL/GenBank/DDBJ databases">
        <authorList>
            <person name="de Groot N.N."/>
        </authorList>
    </citation>
    <scope>NUCLEOTIDE SEQUENCE [LARGE SCALE GENOMIC DNA]</scope>
    <source>
        <strain evidence="9">CGMCC 1.10697</strain>
    </source>
</reference>
<keyword evidence="4" id="KW-0804">Transcription</keyword>
<evidence type="ECO:0000256" key="1">
    <source>
        <dbReference type="ARBA" id="ARBA00010641"/>
    </source>
</evidence>
<dbReference type="PANTHER" id="PTHR43133">
    <property type="entry name" value="RNA POLYMERASE ECF-TYPE SIGMA FACTO"/>
    <property type="match status" value="1"/>
</dbReference>
<dbReference type="InterPro" id="IPR013249">
    <property type="entry name" value="RNA_pol_sigma70_r4_t2"/>
</dbReference>
<gene>
    <name evidence="8" type="ORF">CXG46_11645</name>
    <name evidence="9" type="ORF">SAMN05192575_105276</name>
</gene>
<evidence type="ECO:0000256" key="2">
    <source>
        <dbReference type="ARBA" id="ARBA00023015"/>
    </source>
</evidence>
<evidence type="ECO:0000256" key="5">
    <source>
        <dbReference type="SAM" id="MobiDB-lite"/>
    </source>
</evidence>
<reference evidence="8 11" key="3">
    <citation type="submission" date="2017-12" db="EMBL/GenBank/DDBJ databases">
        <title>Pharmacopeia of the Arctic Ocean.</title>
        <authorList>
            <person name="Collins E."/>
            <person name="Ducluzeau A.-L."/>
        </authorList>
    </citation>
    <scope>NUCLEOTIDE SEQUENCE [LARGE SCALE GENOMIC DNA]</scope>
    <source>
        <strain evidence="8 11">DSM 23325</strain>
    </source>
</reference>
<dbReference type="InterPro" id="IPR036388">
    <property type="entry name" value="WH-like_DNA-bd_sf"/>
</dbReference>